<dbReference type="Gene3D" id="3.30.40.100">
    <property type="match status" value="1"/>
</dbReference>
<dbReference type="PANTHER" id="PTHR46510">
    <property type="entry name" value="BROMODOMAIN ADJACENT TO ZINC FINGER DOMAIN PROTEIN 1A"/>
    <property type="match status" value="1"/>
</dbReference>
<protein>
    <submittedName>
        <fullName evidence="8">Uncharacterized protein</fullName>
    </submittedName>
</protein>
<keyword evidence="1" id="KW-0479">Metal-binding</keyword>
<proteinExistence type="predicted"/>
<evidence type="ECO:0000259" key="6">
    <source>
        <dbReference type="PROSITE" id="PS50016"/>
    </source>
</evidence>
<gene>
    <name evidence="8" type="ORF">KSP40_PGU000844</name>
</gene>
<evidence type="ECO:0000313" key="8">
    <source>
        <dbReference type="EMBL" id="KAK8969857.1"/>
    </source>
</evidence>
<feature type="domain" description="CW-type" evidence="7">
    <location>
        <begin position="464"/>
        <end position="522"/>
    </location>
</feature>
<dbReference type="Proteomes" id="UP001412067">
    <property type="component" value="Unassembled WGS sequence"/>
</dbReference>
<organism evidence="8 9">
    <name type="scientific">Platanthera guangdongensis</name>
    <dbReference type="NCBI Taxonomy" id="2320717"/>
    <lineage>
        <taxon>Eukaryota</taxon>
        <taxon>Viridiplantae</taxon>
        <taxon>Streptophyta</taxon>
        <taxon>Embryophyta</taxon>
        <taxon>Tracheophyta</taxon>
        <taxon>Spermatophyta</taxon>
        <taxon>Magnoliopsida</taxon>
        <taxon>Liliopsida</taxon>
        <taxon>Asparagales</taxon>
        <taxon>Orchidaceae</taxon>
        <taxon>Orchidoideae</taxon>
        <taxon>Orchideae</taxon>
        <taxon>Orchidinae</taxon>
        <taxon>Platanthera</taxon>
    </lineage>
</organism>
<evidence type="ECO:0000256" key="4">
    <source>
        <dbReference type="PROSITE-ProRule" id="PRU00146"/>
    </source>
</evidence>
<evidence type="ECO:0000313" key="9">
    <source>
        <dbReference type="Proteomes" id="UP001412067"/>
    </source>
</evidence>
<comment type="caution">
    <text evidence="8">The sequence shown here is derived from an EMBL/GenBank/DDBJ whole genome shotgun (WGS) entry which is preliminary data.</text>
</comment>
<evidence type="ECO:0000259" key="7">
    <source>
        <dbReference type="PROSITE" id="PS51050"/>
    </source>
</evidence>
<keyword evidence="9" id="KW-1185">Reference proteome</keyword>
<evidence type="ECO:0000256" key="5">
    <source>
        <dbReference type="SAM" id="MobiDB-lite"/>
    </source>
</evidence>
<dbReference type="PROSITE" id="PS01359">
    <property type="entry name" value="ZF_PHD_1"/>
    <property type="match status" value="1"/>
</dbReference>
<feature type="domain" description="PHD-type" evidence="6">
    <location>
        <begin position="325"/>
        <end position="375"/>
    </location>
</feature>
<dbReference type="Pfam" id="PF00628">
    <property type="entry name" value="PHD"/>
    <property type="match status" value="1"/>
</dbReference>
<dbReference type="PROSITE" id="PS51050">
    <property type="entry name" value="ZF_CW"/>
    <property type="match status" value="1"/>
</dbReference>
<dbReference type="PANTHER" id="PTHR46510:SF1">
    <property type="entry name" value="BROMODOMAIN ADJACENT TO ZINC FINGER DOMAIN PROTEIN 1A"/>
    <property type="match status" value="1"/>
</dbReference>
<evidence type="ECO:0000256" key="1">
    <source>
        <dbReference type="ARBA" id="ARBA00022723"/>
    </source>
</evidence>
<evidence type="ECO:0000256" key="2">
    <source>
        <dbReference type="ARBA" id="ARBA00022771"/>
    </source>
</evidence>
<feature type="region of interest" description="Disordered" evidence="5">
    <location>
        <begin position="384"/>
        <end position="413"/>
    </location>
</feature>
<keyword evidence="3" id="KW-0862">Zinc</keyword>
<dbReference type="InterPro" id="IPR001965">
    <property type="entry name" value="Znf_PHD"/>
</dbReference>
<keyword evidence="2 4" id="KW-0863">Zinc-finger</keyword>
<dbReference type="PROSITE" id="PS50016">
    <property type="entry name" value="ZF_PHD_2"/>
    <property type="match status" value="1"/>
</dbReference>
<dbReference type="InterPro" id="IPR047171">
    <property type="entry name" value="BAZ1A"/>
</dbReference>
<name>A0ABR2N097_9ASPA</name>
<dbReference type="InterPro" id="IPR013083">
    <property type="entry name" value="Znf_RING/FYVE/PHD"/>
</dbReference>
<evidence type="ECO:0000256" key="3">
    <source>
        <dbReference type="ARBA" id="ARBA00022833"/>
    </source>
</evidence>
<dbReference type="SUPFAM" id="SSF57903">
    <property type="entry name" value="FYVE/PHD zinc finger"/>
    <property type="match status" value="1"/>
</dbReference>
<reference evidence="8 9" key="1">
    <citation type="journal article" date="2022" name="Nat. Plants">
        <title>Genomes of leafy and leafless Platanthera orchids illuminate the evolution of mycoheterotrophy.</title>
        <authorList>
            <person name="Li M.H."/>
            <person name="Liu K.W."/>
            <person name="Li Z."/>
            <person name="Lu H.C."/>
            <person name="Ye Q.L."/>
            <person name="Zhang D."/>
            <person name="Wang J.Y."/>
            <person name="Li Y.F."/>
            <person name="Zhong Z.M."/>
            <person name="Liu X."/>
            <person name="Yu X."/>
            <person name="Liu D.K."/>
            <person name="Tu X.D."/>
            <person name="Liu B."/>
            <person name="Hao Y."/>
            <person name="Liao X.Y."/>
            <person name="Jiang Y.T."/>
            <person name="Sun W.H."/>
            <person name="Chen J."/>
            <person name="Chen Y.Q."/>
            <person name="Ai Y."/>
            <person name="Zhai J.W."/>
            <person name="Wu S.S."/>
            <person name="Zhou Z."/>
            <person name="Hsiao Y.Y."/>
            <person name="Wu W.L."/>
            <person name="Chen Y.Y."/>
            <person name="Lin Y.F."/>
            <person name="Hsu J.L."/>
            <person name="Li C.Y."/>
            <person name="Wang Z.W."/>
            <person name="Zhao X."/>
            <person name="Zhong W.Y."/>
            <person name="Ma X.K."/>
            <person name="Ma L."/>
            <person name="Huang J."/>
            <person name="Chen G.Z."/>
            <person name="Huang M.Z."/>
            <person name="Huang L."/>
            <person name="Peng D.H."/>
            <person name="Luo Y.B."/>
            <person name="Zou S.Q."/>
            <person name="Chen S.P."/>
            <person name="Lan S."/>
            <person name="Tsai W.C."/>
            <person name="Van de Peer Y."/>
            <person name="Liu Z.J."/>
        </authorList>
    </citation>
    <scope>NUCLEOTIDE SEQUENCE [LARGE SCALE GENOMIC DNA]</scope>
    <source>
        <tissue evidence="8">Flower</tissue>
    </source>
</reference>
<dbReference type="InterPro" id="IPR019787">
    <property type="entry name" value="Znf_PHD-finger"/>
</dbReference>
<dbReference type="Gene3D" id="3.30.40.10">
    <property type="entry name" value="Zinc/RING finger domain, C3HC4 (zinc finger)"/>
    <property type="match status" value="1"/>
</dbReference>
<dbReference type="SMART" id="SM00249">
    <property type="entry name" value="PHD"/>
    <property type="match status" value="1"/>
</dbReference>
<dbReference type="InterPro" id="IPR019786">
    <property type="entry name" value="Zinc_finger_PHD-type_CS"/>
</dbReference>
<dbReference type="EMBL" id="JBBWWR010000002">
    <property type="protein sequence ID" value="KAK8969857.1"/>
    <property type="molecule type" value="Genomic_DNA"/>
</dbReference>
<dbReference type="InterPro" id="IPR011011">
    <property type="entry name" value="Znf_FYVE_PHD"/>
</dbReference>
<accession>A0ABR2N097</accession>
<sequence>MHEEASLFSNSRTRTGETLTQGFLVDSVSRALTFASEYRKQQNMSSSYDWSGLTEKWHKCRKFDEYRPSSCTRGSFVEEENYQCTDIAEISKVCFDSSTTINTHGSSSPVKDGFVYKRRKMQRTTFALISGENSAEVTDKNNLFDFNLSFSEYHLLLQEDSSDDVQEAVENLSRDCQINDNPSISGRNLLDVHTTSKSQLFDHKNLDSVPTYVKKEQSFVTEVSHSAEGCTNEPCSSSTGNCNVINDTSAMSKKYVPSASILTVAGEHSGECSNSNAIALKNLEMFESPEELCVYVLKRHGLLGENSRNNDCVAPKNMGSGGPVFSSCKICGIPENVLKMLICDDCEDAFHLSCCRPKIKKLPRDEWYCQSCFVKKPKPLLRKNTQKSSDISDDTFDTDGPIPSMLRGNRPHRSRARVGEDFQVEIPDSSDPISNDDYFSKAKEMDHVDYCSLEGWNWSKPSKSSSIGNWLQCKDEYDNGKICGKWRRAPLFSVQTDDWDCSCALPWDPIHADCSVPQVKSRLNNRTKPV</sequence>
<dbReference type="InterPro" id="IPR011124">
    <property type="entry name" value="Znf_CW"/>
</dbReference>